<feature type="transmembrane region" description="Helical" evidence="1">
    <location>
        <begin position="253"/>
        <end position="272"/>
    </location>
</feature>
<evidence type="ECO:0000313" key="2">
    <source>
        <dbReference type="EMBL" id="CAJ1390145.1"/>
    </source>
</evidence>
<keyword evidence="1" id="KW-1133">Transmembrane helix</keyword>
<keyword evidence="1" id="KW-0812">Transmembrane</keyword>
<gene>
    <name evidence="2" type="ORF">EVOR1521_LOCUS15639</name>
</gene>
<dbReference type="Proteomes" id="UP001178507">
    <property type="component" value="Unassembled WGS sequence"/>
</dbReference>
<organism evidence="2 3">
    <name type="scientific">Effrenium voratum</name>
    <dbReference type="NCBI Taxonomy" id="2562239"/>
    <lineage>
        <taxon>Eukaryota</taxon>
        <taxon>Sar</taxon>
        <taxon>Alveolata</taxon>
        <taxon>Dinophyceae</taxon>
        <taxon>Suessiales</taxon>
        <taxon>Symbiodiniaceae</taxon>
        <taxon>Effrenium</taxon>
    </lineage>
</organism>
<feature type="transmembrane region" description="Helical" evidence="1">
    <location>
        <begin position="184"/>
        <end position="209"/>
    </location>
</feature>
<feature type="transmembrane region" description="Helical" evidence="1">
    <location>
        <begin position="140"/>
        <end position="164"/>
    </location>
</feature>
<name>A0AA36IM91_9DINO</name>
<feature type="transmembrane region" description="Helical" evidence="1">
    <location>
        <begin position="221"/>
        <end position="241"/>
    </location>
</feature>
<accession>A0AA36IM91</accession>
<feature type="transmembrane region" description="Helical" evidence="1">
    <location>
        <begin position="36"/>
        <end position="58"/>
    </location>
</feature>
<protein>
    <submittedName>
        <fullName evidence="2">Uncharacterized protein</fullName>
    </submittedName>
</protein>
<feature type="transmembrane region" description="Helical" evidence="1">
    <location>
        <begin position="7"/>
        <end position="30"/>
    </location>
</feature>
<evidence type="ECO:0000313" key="3">
    <source>
        <dbReference type="Proteomes" id="UP001178507"/>
    </source>
</evidence>
<proteinExistence type="predicted"/>
<keyword evidence="1" id="KW-0472">Membrane</keyword>
<sequence length="303" mass="33328">MPITMGIFYFLVMAEGCAFGTLHVVIFANAELGEELPTFTGALLLMFGVVVLPMRFFLGLRIMEDVRKLPEQLRCFDLAKAQCTCCSLGHTDGKTSLPCDRRLLLKSIRRWFSEPESPDDALARFEKLLRQGFRQEVLQCVGYGYASLGYAVYMACSGSVPILVLQLRSLRADASPEAVDQAAWFLRVLVNWAQVPLGSLFGVWMNQALCSVGVKIPLRRSLVVALLSTVTLLASAAPVALQQILLRTEPSSYLPVAYFVAWLTVTTTLFHCTGCRVERPQPHTCDVGHAGVGNAVDSDTFSI</sequence>
<reference evidence="2" key="1">
    <citation type="submission" date="2023-08" db="EMBL/GenBank/DDBJ databases">
        <authorList>
            <person name="Chen Y."/>
            <person name="Shah S."/>
            <person name="Dougan E. K."/>
            <person name="Thang M."/>
            <person name="Chan C."/>
        </authorList>
    </citation>
    <scope>NUCLEOTIDE SEQUENCE</scope>
</reference>
<keyword evidence="3" id="KW-1185">Reference proteome</keyword>
<evidence type="ECO:0000256" key="1">
    <source>
        <dbReference type="SAM" id="Phobius"/>
    </source>
</evidence>
<dbReference type="AlphaFoldDB" id="A0AA36IM91"/>
<comment type="caution">
    <text evidence="2">The sequence shown here is derived from an EMBL/GenBank/DDBJ whole genome shotgun (WGS) entry which is preliminary data.</text>
</comment>
<dbReference type="EMBL" id="CAUJNA010002013">
    <property type="protein sequence ID" value="CAJ1390145.1"/>
    <property type="molecule type" value="Genomic_DNA"/>
</dbReference>